<evidence type="ECO:0000256" key="1">
    <source>
        <dbReference type="SAM" id="MobiDB-lite"/>
    </source>
</evidence>
<accession>A0ABS3IDQ4</accession>
<keyword evidence="4" id="KW-1185">Reference proteome</keyword>
<dbReference type="SMART" id="SM00507">
    <property type="entry name" value="HNHc"/>
    <property type="match status" value="1"/>
</dbReference>
<evidence type="ECO:0000313" key="3">
    <source>
        <dbReference type="EMBL" id="MBO0611060.1"/>
    </source>
</evidence>
<dbReference type="Proteomes" id="UP000664617">
    <property type="component" value="Unassembled WGS sequence"/>
</dbReference>
<protein>
    <submittedName>
        <fullName evidence="3">DUF222 domain-containing protein</fullName>
    </submittedName>
</protein>
<dbReference type="CDD" id="cd00085">
    <property type="entry name" value="HNHc"/>
    <property type="match status" value="1"/>
</dbReference>
<comment type="caution">
    <text evidence="3">The sequence shown here is derived from an EMBL/GenBank/DDBJ whole genome shotgun (WGS) entry which is preliminary data.</text>
</comment>
<evidence type="ECO:0000259" key="2">
    <source>
        <dbReference type="SMART" id="SM00507"/>
    </source>
</evidence>
<feature type="region of interest" description="Disordered" evidence="1">
    <location>
        <begin position="465"/>
        <end position="513"/>
    </location>
</feature>
<gene>
    <name evidence="3" type="ORF">J0911_18725</name>
</gene>
<dbReference type="Gene3D" id="1.10.30.50">
    <property type="match status" value="1"/>
</dbReference>
<dbReference type="EMBL" id="JAFMPK010000048">
    <property type="protein sequence ID" value="MBO0611060.1"/>
    <property type="molecule type" value="Genomic_DNA"/>
</dbReference>
<reference evidence="4" key="1">
    <citation type="submission" date="2023-07" db="EMBL/GenBank/DDBJ databases">
        <title>Myceligenerans salitolerans sp. nov., a halotolerant actinomycete isolated from a salt lake in Xinjiang, China.</title>
        <authorList>
            <person name="Guan T."/>
        </authorList>
    </citation>
    <scope>NUCLEOTIDE SEQUENCE [LARGE SCALE GENOMIC DNA]</scope>
    <source>
        <strain evidence="4">XHU 5031</strain>
    </source>
</reference>
<sequence length="513" mass="55924">MQDGSRIAQLIEASRAGLQRDEPSATGQVLDALTVHLADLPDDVLADMVRAAASLAGWAAGVQARAAGELVLRSRGFTGFEQTTTMVSGELRETRRTARVITVRAAAGLRHPVVIDHLSAGRIDAPRADALLLAGRSLTDQQRAGAIEELLPTASERSAAWLANEMRKLARSLDPGKESKAAAESRAVFHDACEDGMGTVTAFLPAVDSAAVWGVLDDLAQQIRRTDDTRTLGQLRADVLTSIVTGRLVPQNRDPHDDTERDREPVVRLTPSRPVVRVTVPLTALRGDDADPHPDTASDRGGAAWLDGFGPLDVGTATRVAFDPDSTWYRLVTDPVTGVLTDYSTRAYRPPQPLADAVRLRDGTCRGPGCQIDARWCDLDHIDPYDRERASDPSEPGQTRADNLHALCRTHHRLKTKYGWHVHRDPASGITYWTAPTGRRYTKSPTSIDPEPTSFREFLRARTALPDRGAELTDRGPAAGPHEAEHRHHDGEKDRRTRGVDGNHVDAPDEPPF</sequence>
<dbReference type="RefSeq" id="WP_207277007.1">
    <property type="nucleotide sequence ID" value="NZ_JAFMPK010000048.1"/>
</dbReference>
<feature type="domain" description="HNH nuclease" evidence="2">
    <location>
        <begin position="353"/>
        <end position="413"/>
    </location>
</feature>
<evidence type="ECO:0000313" key="4">
    <source>
        <dbReference type="Proteomes" id="UP000664617"/>
    </source>
</evidence>
<proteinExistence type="predicted"/>
<organism evidence="3 4">
    <name type="scientific">Myceligenerans salitolerans</name>
    <dbReference type="NCBI Taxonomy" id="1230528"/>
    <lineage>
        <taxon>Bacteria</taxon>
        <taxon>Bacillati</taxon>
        <taxon>Actinomycetota</taxon>
        <taxon>Actinomycetes</taxon>
        <taxon>Micrococcales</taxon>
        <taxon>Promicromonosporaceae</taxon>
        <taxon>Myceligenerans</taxon>
    </lineage>
</organism>
<name>A0ABS3IDQ4_9MICO</name>
<dbReference type="InterPro" id="IPR003615">
    <property type="entry name" value="HNH_nuc"/>
</dbReference>
<feature type="compositionally biased region" description="Basic and acidic residues" evidence="1">
    <location>
        <begin position="482"/>
        <end position="507"/>
    </location>
</feature>